<keyword evidence="5" id="KW-1185">Reference proteome</keyword>
<gene>
    <name evidence="4" type="ORF">MICPUN_63350</name>
</gene>
<dbReference type="InterPro" id="IPR002921">
    <property type="entry name" value="Fungal_lipase-type"/>
</dbReference>
<dbReference type="Proteomes" id="UP000002009">
    <property type="component" value="Chromosome 12"/>
</dbReference>
<dbReference type="EMBL" id="CP001577">
    <property type="protein sequence ID" value="ACO70423.1"/>
    <property type="molecule type" value="Genomic_DNA"/>
</dbReference>
<protein>
    <submittedName>
        <fullName evidence="4">Lipase</fullName>
    </submittedName>
</protein>
<dbReference type="eggNOG" id="ENOG502QU4P">
    <property type="taxonomic scope" value="Eukaryota"/>
</dbReference>
<proteinExistence type="predicted"/>
<dbReference type="KEGG" id="mis:MICPUN_63350"/>
<dbReference type="PANTHER" id="PTHR46483:SF4">
    <property type="entry name" value="PHOSPHOLIPASE A1 PLIP2, CHLOROPLASTIC"/>
    <property type="match status" value="1"/>
</dbReference>
<feature type="region of interest" description="Disordered" evidence="2">
    <location>
        <begin position="992"/>
        <end position="1072"/>
    </location>
</feature>
<dbReference type="CDD" id="cd00519">
    <property type="entry name" value="Lipase_3"/>
    <property type="match status" value="1"/>
</dbReference>
<feature type="region of interest" description="Disordered" evidence="2">
    <location>
        <begin position="106"/>
        <end position="169"/>
    </location>
</feature>
<name>C1FIH0_MICCC</name>
<feature type="domain" description="Fungal lipase-type" evidence="3">
    <location>
        <begin position="765"/>
        <end position="904"/>
    </location>
</feature>
<dbReference type="OMA" id="PPWIRQR"/>
<dbReference type="InterPro" id="IPR043367">
    <property type="entry name" value="PLIP1/2/3"/>
</dbReference>
<organism evidence="4 5">
    <name type="scientific">Micromonas commoda (strain RCC299 / NOUM17 / CCMP2709)</name>
    <name type="common">Picoplanktonic green alga</name>
    <dbReference type="NCBI Taxonomy" id="296587"/>
    <lineage>
        <taxon>Eukaryota</taxon>
        <taxon>Viridiplantae</taxon>
        <taxon>Chlorophyta</taxon>
        <taxon>Mamiellophyceae</taxon>
        <taxon>Mamiellales</taxon>
        <taxon>Mamiellaceae</taxon>
        <taxon>Micromonas</taxon>
    </lineage>
</organism>
<dbReference type="PANTHER" id="PTHR46483">
    <property type="entry name" value="PHOSPHOLIPASE A1 PLIP2, CHLOROPLASTIC"/>
    <property type="match status" value="1"/>
</dbReference>
<feature type="compositionally biased region" description="Basic residues" evidence="2">
    <location>
        <begin position="1054"/>
        <end position="1064"/>
    </location>
</feature>
<dbReference type="AlphaFoldDB" id="C1FIH0"/>
<reference evidence="4 5" key="1">
    <citation type="journal article" date="2009" name="Science">
        <title>Green evolution and dynamic adaptations revealed by genomes of the marine picoeukaryotes Micromonas.</title>
        <authorList>
            <person name="Worden A.Z."/>
            <person name="Lee J.H."/>
            <person name="Mock T."/>
            <person name="Rouze P."/>
            <person name="Simmons M.P."/>
            <person name="Aerts A.L."/>
            <person name="Allen A.E."/>
            <person name="Cuvelier M.L."/>
            <person name="Derelle E."/>
            <person name="Everett M.V."/>
            <person name="Foulon E."/>
            <person name="Grimwood J."/>
            <person name="Gundlach H."/>
            <person name="Henrissat B."/>
            <person name="Napoli C."/>
            <person name="McDonald S.M."/>
            <person name="Parker M.S."/>
            <person name="Rombauts S."/>
            <person name="Salamov A."/>
            <person name="Von Dassow P."/>
            <person name="Badger J.H."/>
            <person name="Coutinho P.M."/>
            <person name="Demir E."/>
            <person name="Dubchak I."/>
            <person name="Gentemann C."/>
            <person name="Eikrem W."/>
            <person name="Gready J.E."/>
            <person name="John U."/>
            <person name="Lanier W."/>
            <person name="Lindquist E.A."/>
            <person name="Lucas S."/>
            <person name="Mayer K.F."/>
            <person name="Moreau H."/>
            <person name="Not F."/>
            <person name="Otillar R."/>
            <person name="Panaud O."/>
            <person name="Pangilinan J."/>
            <person name="Paulsen I."/>
            <person name="Piegu B."/>
            <person name="Poliakov A."/>
            <person name="Robbens S."/>
            <person name="Schmutz J."/>
            <person name="Toulza E."/>
            <person name="Wyss T."/>
            <person name="Zelensky A."/>
            <person name="Zhou K."/>
            <person name="Armbrust E.V."/>
            <person name="Bhattacharya D."/>
            <person name="Goodenough U.W."/>
            <person name="Van de Peer Y."/>
            <person name="Grigoriev I.V."/>
        </authorList>
    </citation>
    <scope>NUCLEOTIDE SEQUENCE [LARGE SCALE GENOMIC DNA]</scope>
    <source>
        <strain evidence="5">RCC299 / NOUM17</strain>
    </source>
</reference>
<dbReference type="Gene3D" id="3.40.50.1820">
    <property type="entry name" value="alpha/beta hydrolase"/>
    <property type="match status" value="1"/>
</dbReference>
<evidence type="ECO:0000256" key="1">
    <source>
        <dbReference type="SAM" id="Coils"/>
    </source>
</evidence>
<sequence>MQCENCAKSRLVDTWMGAGNKRTKELFLVHAGWAQIRRRRIQSRETRGVVGRHGRGGVMASTCSMASTSFACGSRGDAAPFNPAGPRRTNYSAGLLYDGSRRGRVRSYRTRGNRRTRPSTVGRASDDRTDALDGDSGARGSSVSVDTLDATGRGANEEDGQQNEWWSWTKRWAVGDSDEDEDEDERDPSSDSIRAVLEAKEEEGEAVPFLERVPLPPWLKFQVDRVWKTGDEASVAVEASAGSTADERHKLEALADAVETLESPSSSSAADLGEISGRRAEFVDQALRGANEASVKATEAALDKLSAALAAVEARERAVVATDAAAKANDVLKEKAAAAGLDEKGEVVELESWEFPGPSSPVGDEERQRLKDLEDALKVARLKSEEARLASKALSKAVDDVARVRAELESMGYQSEKERAGLQSSLGAAAERVKTASRASQAALFAAGAQIFAVVDMSKEGVVGWVRGVTDKDSSSSNDFDIAAVTAPLVETAEAIELSSTIARITQWSAASAVSIQKIIAGGSISPDVGVAGSDFGGDKPMTAAEVGRMIQPALQTVVAQSLVPAGPQEIRSARVACSMAAWIYYLPTTHAALYRYGLRMVVSSLDQVKSQAGKPKDANNVVARTSSFTMAQMEEMKERVTAAADAAILELERATKLKAEDPERETAAREAAKQAAAAAKELESLSIIIEEKEREKKAAREASSMFDPEGSSSVEEAPKPTPLKKMDFDPVKKGNNAADKSYIDRPLPVNYCVAADDATGEIWVVIEGSTSLKSWQTNLTFQPVVFEDPTWDVRVHRGSYDAARAIYDRIEQAVVDHVNAFGTDRARVHVTGHSIGGSLAALIALMLIMRGKVPREVINDVWTFGSPYVLCGGEALLARLGLPRSFLRSVAMGKDIVPRSFSCYYPQWARKALEFAPGSLKVDTNKQPSFLEEEMFYSPMGDMYLLQAIHGSAHPLLPSGPGLYVLEGDGMYEMLVERVIADEAGDGDEELWLTKGRRGGSSWGEWTHDESSDSDSDSEEAIRIVSKGDESNRDAVTREAQTAWERAVANREAKKKKKESRSRRKEDGRSRRLNRLACLTQSEAALTATLLLGSVESESLVSSDTREVMLQERGRDAAQRVLLNTPHPLTVLSDPRAYGAKGSISRHHNPFNYLRALGKTRRTWDGGSSEVNFDSPNVGPR</sequence>
<evidence type="ECO:0000313" key="5">
    <source>
        <dbReference type="Proteomes" id="UP000002009"/>
    </source>
</evidence>
<evidence type="ECO:0000256" key="2">
    <source>
        <dbReference type="SAM" id="MobiDB-lite"/>
    </source>
</evidence>
<dbReference type="InterPro" id="IPR029058">
    <property type="entry name" value="AB_hydrolase_fold"/>
</dbReference>
<accession>C1FIH0</accession>
<keyword evidence="1" id="KW-0175">Coiled coil</keyword>
<feature type="compositionally biased region" description="Basic residues" evidence="2">
    <location>
        <begin position="106"/>
        <end position="117"/>
    </location>
</feature>
<dbReference type="GO" id="GO:0008970">
    <property type="term" value="F:phospholipase A1 activity"/>
    <property type="evidence" value="ECO:0007669"/>
    <property type="project" value="InterPro"/>
</dbReference>
<dbReference type="RefSeq" id="XP_002509165.1">
    <property type="nucleotide sequence ID" value="XM_002509119.1"/>
</dbReference>
<feature type="compositionally biased region" description="Basic and acidic residues" evidence="2">
    <location>
        <begin position="1021"/>
        <end position="1038"/>
    </location>
</feature>
<dbReference type="GO" id="GO:0006629">
    <property type="term" value="P:lipid metabolic process"/>
    <property type="evidence" value="ECO:0007669"/>
    <property type="project" value="InterPro"/>
</dbReference>
<feature type="coiled-coil region" evidence="1">
    <location>
        <begin position="363"/>
        <end position="390"/>
    </location>
</feature>
<dbReference type="Pfam" id="PF01764">
    <property type="entry name" value="Lipase_3"/>
    <property type="match status" value="1"/>
</dbReference>
<feature type="region of interest" description="Disordered" evidence="2">
    <location>
        <begin position="699"/>
        <end position="732"/>
    </location>
</feature>
<dbReference type="SUPFAM" id="SSF53474">
    <property type="entry name" value="alpha/beta-Hydrolases"/>
    <property type="match status" value="1"/>
</dbReference>
<dbReference type="OrthoDB" id="511341at2759"/>
<dbReference type="InParanoid" id="C1FIH0"/>
<dbReference type="GeneID" id="8248305"/>
<evidence type="ECO:0000313" key="4">
    <source>
        <dbReference type="EMBL" id="ACO70423.1"/>
    </source>
</evidence>
<evidence type="ECO:0000259" key="3">
    <source>
        <dbReference type="Pfam" id="PF01764"/>
    </source>
</evidence>